<feature type="domain" description="RNA helicase aquarius N-terminal" evidence="6">
    <location>
        <begin position="27"/>
        <end position="408"/>
    </location>
</feature>
<evidence type="ECO:0000313" key="9">
    <source>
        <dbReference type="EMBL" id="ETN38526.1"/>
    </source>
</evidence>
<gene>
    <name evidence="9" type="ORF">HMPREF1541_06561</name>
</gene>
<dbReference type="Proteomes" id="UP000030752">
    <property type="component" value="Unassembled WGS sequence"/>
</dbReference>
<dbReference type="PIRSF" id="PIRSF038901">
    <property type="entry name" value="AQR_cwf11"/>
    <property type="match status" value="1"/>
</dbReference>
<dbReference type="Pfam" id="PF13086">
    <property type="entry name" value="AAA_11"/>
    <property type="match status" value="1"/>
</dbReference>
<dbReference type="GO" id="GO:0071013">
    <property type="term" value="C:catalytic step 2 spliceosome"/>
    <property type="evidence" value="ECO:0007669"/>
    <property type="project" value="TreeGrafter"/>
</dbReference>
<evidence type="ECO:0000256" key="3">
    <source>
        <dbReference type="SAM" id="MobiDB-lite"/>
    </source>
</evidence>
<dbReference type="PANTHER" id="PTHR10887">
    <property type="entry name" value="DNA2/NAM7 HELICASE FAMILY"/>
    <property type="match status" value="1"/>
</dbReference>
<feature type="region of interest" description="Disordered" evidence="3">
    <location>
        <begin position="740"/>
        <end position="794"/>
    </location>
</feature>
<dbReference type="CDD" id="cd17935">
    <property type="entry name" value="EEXXQc_AQR"/>
    <property type="match status" value="1"/>
</dbReference>
<dbReference type="InterPro" id="IPR041679">
    <property type="entry name" value="DNA2/NAM7-like_C"/>
</dbReference>
<comment type="function">
    <text evidence="2">Involved in mRNA splicing where it associates with cdc5 and the other cwf proteins as part of the spliceosome.</text>
</comment>
<dbReference type="EMBL" id="KB822722">
    <property type="protein sequence ID" value="ETN38526.1"/>
    <property type="molecule type" value="Genomic_DNA"/>
</dbReference>
<dbReference type="InterPro" id="IPR048967">
    <property type="entry name" value="Aquarius_insert"/>
</dbReference>
<evidence type="ECO:0000256" key="2">
    <source>
        <dbReference type="PIRNR" id="PIRNR038901"/>
    </source>
</evidence>
<dbReference type="VEuPathDB" id="FungiDB:HMPREF1541_06561"/>
<dbReference type="InterPro" id="IPR048966">
    <property type="entry name" value="Aquarius_b-barrel"/>
</dbReference>
<dbReference type="InterPro" id="IPR047187">
    <property type="entry name" value="SF1_C_Upf1"/>
</dbReference>
<keyword evidence="1" id="KW-0347">Helicase</keyword>
<dbReference type="Pfam" id="PF21143">
    <property type="entry name" value="Aquarius_N_2nd"/>
    <property type="match status" value="1"/>
</dbReference>
<dbReference type="InterPro" id="IPR027417">
    <property type="entry name" value="P-loop_NTPase"/>
</dbReference>
<reference evidence="9 10" key="1">
    <citation type="submission" date="2013-03" db="EMBL/GenBank/DDBJ databases">
        <title>The Genome Sequence of Phialophora europaea CBS 101466.</title>
        <authorList>
            <consortium name="The Broad Institute Genomics Platform"/>
            <person name="Cuomo C."/>
            <person name="de Hoog S."/>
            <person name="Gorbushina A."/>
            <person name="Walker B."/>
            <person name="Young S.K."/>
            <person name="Zeng Q."/>
            <person name="Gargeya S."/>
            <person name="Fitzgerald M."/>
            <person name="Haas B."/>
            <person name="Abouelleil A."/>
            <person name="Allen A.W."/>
            <person name="Alvarado L."/>
            <person name="Arachchi H.M."/>
            <person name="Berlin A.M."/>
            <person name="Chapman S.B."/>
            <person name="Gainer-Dewar J."/>
            <person name="Goldberg J."/>
            <person name="Griggs A."/>
            <person name="Gujja S."/>
            <person name="Hansen M."/>
            <person name="Howarth C."/>
            <person name="Imamovic A."/>
            <person name="Ireland A."/>
            <person name="Larimer J."/>
            <person name="McCowan C."/>
            <person name="Murphy C."/>
            <person name="Pearson M."/>
            <person name="Poon T.W."/>
            <person name="Priest M."/>
            <person name="Roberts A."/>
            <person name="Saif S."/>
            <person name="Shea T."/>
            <person name="Sisk P."/>
            <person name="Sykes S."/>
            <person name="Wortman J."/>
            <person name="Nusbaum C."/>
            <person name="Birren B."/>
        </authorList>
    </citation>
    <scope>NUCLEOTIDE SEQUENCE [LARGE SCALE GENOMIC DNA]</scope>
    <source>
        <strain evidence="9 10">CBS 101466</strain>
    </source>
</reference>
<evidence type="ECO:0000313" key="10">
    <source>
        <dbReference type="Proteomes" id="UP000030752"/>
    </source>
</evidence>
<dbReference type="Gene3D" id="3.40.50.300">
    <property type="entry name" value="P-loop containing nucleotide triphosphate hydrolases"/>
    <property type="match status" value="2"/>
</dbReference>
<dbReference type="eggNOG" id="KOG1806">
    <property type="taxonomic scope" value="Eukaryota"/>
</dbReference>
<dbReference type="GeneID" id="19973900"/>
<dbReference type="InterPro" id="IPR045055">
    <property type="entry name" value="DNA2/NAM7-like"/>
</dbReference>
<dbReference type="CDD" id="cd18808">
    <property type="entry name" value="SF1_C_Upf1"/>
    <property type="match status" value="1"/>
</dbReference>
<sequence>MDLQFRPALAPASDVPATAMNGTGTAWDQLAEKHWLKAVPTRARPDAIKEIWDALEHDGFPDQTLAYLESLQIFERLLWPTYSDEVSNHHVLLIAIFFNTKQRANLESWAVFADRTEEFSNMYRRILSLNLDGSLPTNSRLELLSFVIASFQSLEKDFIRKECAPLVSISIWYNLHSGDARTRAIEKSPSRKKAWKAMQKRFDAANSQVQARMKFERSWLFSMILDLLVRTNTVTPAGSAETTYCERILEFVCDLTSQLPTRRYTNTLIKDLNLLPVLRRSKLFQKSENSLLRDLAALLSHFQTFGIDDAEGSEITKNATQSAHYEDLAQLQRVAFKHFEEKLKVLALSNYASIDQRGELEQSIGSLDDSEIEKLCKLLGFRTSYPSSASIPCGRGLWQQTLLDAYQRPQDFREVIAQLSVAPTDQTLYEDKYVQHEAYDGKKPLALPKLNLQYLSLSDFMWRSFQLHQAESFYSIRKDLENIVKRMKPKTGRERGSTTFEGFSKMAMPIDKPAIIEVTPPKVGTTYPGSVRSEVIIDLGRLTESMRAEWDSLKPKDTVFLMSVIAPDESNGNTAGNKPTLSSEAGIDSLRTAEVVQILDENNKPLRDTANGYVSRSRKRHLLIDLDPVAFQADKDSGKSDLYTKLNVIARRQGRENNFKPLLETVQKLVRTQESLPHWLQEVFLGYGDPKSASFIQLEDKILSLDFLDTFVDWEHLKDSFPGRDLEGVAVDATTFSPPYVLEPFSQPSSAPPTNPKKRRREQLEDTEDSSKGPIRTRTYKPENQGPYPVDVPKKNKIRFTPKQVEAIVSGTQPGLSVVVGPPGTGKTDVATQIINLLYHNFPKERILLIAHSNQALNQLFQKIVALDIDPRHLLRLGHGEEELDTDASYSKAGRVDSFLEQRQGYLSEVNRLAASIGAEGAHGSTCETAEYFHQVYIKPAWTRFWEMANSPTATRETILTAFPFHAFFSNAPIPELFPESANIEDLRDVAAGCEHHLTHIFTSLSSIRPFEILRHPRDQANHLLISEARIVAMTSTHASINRASIAASGFHFSSLIMEEAAQITELESFIPISLQTPTNTLTRLILLGDHLQNAPITTSQALRSYCNLSQSLFHRLIRLGVPTVLLDAQGRCRPSLARLFAWRYPSLHNLPSTSSTPPFLTANAGFRYDYQFLDVPAYEGQGEREPSPHFIQNLGEAEYAVALFQYMRLLGYPAHKITILAAYAGQRALIRDVLAHRCKGNRLFGLPKAVSTIDRFQGEENDYVILSLVRTKSVGYLRDVRRVTVALSRARLGLYVLGRTELWAQCLEMRPAMEVLLQRPTTLEVVTGEVWPCERPLLEGGGEGEEGQQQQQVQGTEIEGVEHLGQYVYEMTQAKVKALGGQVVVEEQMDAVQDRVVDDVGAGQVEELMEGEVEEDPLHEQVIV</sequence>
<comment type="similarity">
    <text evidence="2">Belongs to the CWF11 family.</text>
</comment>
<keyword evidence="10" id="KW-1185">Reference proteome</keyword>
<feature type="domain" description="RNA helicase aquarius beta-barrel" evidence="7">
    <location>
        <begin position="488"/>
        <end position="652"/>
    </location>
</feature>
<keyword evidence="2" id="KW-0507">mRNA processing</keyword>
<dbReference type="HOGENOM" id="CLU_001195_0_0_1"/>
<keyword evidence="1" id="KW-0547">Nucleotide-binding</keyword>
<dbReference type="Pfam" id="PF16399">
    <property type="entry name" value="Aquarius_N_1st"/>
    <property type="match status" value="1"/>
</dbReference>
<evidence type="ECO:0000259" key="4">
    <source>
        <dbReference type="Pfam" id="PF13086"/>
    </source>
</evidence>
<comment type="subunit">
    <text evidence="2">Belongs to the 40S cdc5-associated complex (or cwf complex), a spliceosome sub-complex reminiscent of a late-stage spliceosome.</text>
</comment>
<dbReference type="GO" id="GO:0004386">
    <property type="term" value="F:helicase activity"/>
    <property type="evidence" value="ECO:0007669"/>
    <property type="project" value="InterPro"/>
</dbReference>
<dbReference type="InterPro" id="IPR041677">
    <property type="entry name" value="DNA2/NAM7_AAA_11"/>
</dbReference>
<dbReference type="FunFam" id="3.40.50.300:FF:002863">
    <property type="entry name" value="Pre-mRNA-splicing factor cwf11"/>
    <property type="match status" value="1"/>
</dbReference>
<feature type="domain" description="DNA2/NAM7 helicase-like C-terminal" evidence="5">
    <location>
        <begin position="1109"/>
        <end position="1301"/>
    </location>
</feature>
<evidence type="ECO:0000259" key="7">
    <source>
        <dbReference type="Pfam" id="PF21143"/>
    </source>
</evidence>
<dbReference type="OrthoDB" id="1879at2759"/>
<protein>
    <recommendedName>
        <fullName evidence="2">Pre-mRNA-splicing factor</fullName>
    </recommendedName>
</protein>
<evidence type="ECO:0000259" key="5">
    <source>
        <dbReference type="Pfam" id="PF13087"/>
    </source>
</evidence>
<dbReference type="GO" id="GO:0045292">
    <property type="term" value="P:mRNA cis splicing, via spliceosome"/>
    <property type="evidence" value="ECO:0007669"/>
    <property type="project" value="UniProtKB-UniRule"/>
</dbReference>
<accession>W2RPT2</accession>
<dbReference type="RefSeq" id="XP_008719115.1">
    <property type="nucleotide sequence ID" value="XM_008720893.1"/>
</dbReference>
<dbReference type="InterPro" id="IPR026300">
    <property type="entry name" value="CWF11_fam"/>
</dbReference>
<evidence type="ECO:0000256" key="1">
    <source>
        <dbReference type="ARBA" id="ARBA00022806"/>
    </source>
</evidence>
<dbReference type="GO" id="GO:0005684">
    <property type="term" value="C:U2-type spliceosomal complex"/>
    <property type="evidence" value="ECO:0007669"/>
    <property type="project" value="UniProtKB-UniRule"/>
</dbReference>
<keyword evidence="1" id="KW-0067">ATP-binding</keyword>
<dbReference type="InParanoid" id="W2RPT2"/>
<feature type="domain" description="DNA2/NAM7 helicase helicase" evidence="4">
    <location>
        <begin position="805"/>
        <end position="1100"/>
    </location>
</feature>
<evidence type="ECO:0000259" key="6">
    <source>
        <dbReference type="Pfam" id="PF16399"/>
    </source>
</evidence>
<dbReference type="SUPFAM" id="SSF52540">
    <property type="entry name" value="P-loop containing nucleoside triphosphate hydrolases"/>
    <property type="match status" value="1"/>
</dbReference>
<comment type="subcellular location">
    <subcellularLocation>
        <location evidence="2">Nucleus</location>
    </subcellularLocation>
</comment>
<feature type="domain" description="RNA helicase aquarius insertion" evidence="8">
    <location>
        <begin position="701"/>
        <end position="791"/>
    </location>
</feature>
<dbReference type="STRING" id="1220924.W2RPT2"/>
<keyword evidence="2" id="KW-0539">Nucleus</keyword>
<dbReference type="InterPro" id="IPR032174">
    <property type="entry name" value="Aquarius_N"/>
</dbReference>
<proteinExistence type="inferred from homology"/>
<dbReference type="Pfam" id="PF13087">
    <property type="entry name" value="AAA_12"/>
    <property type="match status" value="1"/>
</dbReference>
<dbReference type="Pfam" id="PF21144">
    <property type="entry name" value="Aquarius_N_3rd"/>
    <property type="match status" value="1"/>
</dbReference>
<organism evidence="9 10">
    <name type="scientific">Cyphellophora europaea (strain CBS 101466)</name>
    <name type="common">Phialophora europaea</name>
    <dbReference type="NCBI Taxonomy" id="1220924"/>
    <lineage>
        <taxon>Eukaryota</taxon>
        <taxon>Fungi</taxon>
        <taxon>Dikarya</taxon>
        <taxon>Ascomycota</taxon>
        <taxon>Pezizomycotina</taxon>
        <taxon>Eurotiomycetes</taxon>
        <taxon>Chaetothyriomycetidae</taxon>
        <taxon>Chaetothyriales</taxon>
        <taxon>Cyphellophoraceae</taxon>
        <taxon>Cyphellophora</taxon>
    </lineage>
</organism>
<dbReference type="PANTHER" id="PTHR10887:SF5">
    <property type="entry name" value="RNA HELICASE AQUARIUS"/>
    <property type="match status" value="1"/>
</dbReference>
<keyword evidence="1" id="KW-0378">Hydrolase</keyword>
<evidence type="ECO:0000259" key="8">
    <source>
        <dbReference type="Pfam" id="PF21144"/>
    </source>
</evidence>
<dbReference type="GO" id="GO:0003729">
    <property type="term" value="F:mRNA binding"/>
    <property type="evidence" value="ECO:0007669"/>
    <property type="project" value="TreeGrafter"/>
</dbReference>
<keyword evidence="2" id="KW-0508">mRNA splicing</keyword>
<name>W2RPT2_CYPE1</name>